<sequence length="592" mass="64068">MSIPTTTPPAVPTPHSRWRALAAHGGAAALLLLVVLYLFFEVLSDLAFQSWETFWLYLRVQQYAVELAAGHFPPRVFPDAVAGGGSAFPFFHPPLAYWLSAFLGLSLGDMVVGVNVSFLLSVLLSAWAMYGMGMALTGRRWLALMAALLYVSLPYRFVNVFVIGALEESWTFLWYPLVLTGAWWTLTRQRLSWLLPLSVAALLLTHAVMGLYFLALCALGLGAVGFRLGWREVGRVAAGGLLGGALTLWHFLPARLALADVWAGVPEVMRSLPDFVHGHRVQPWQWFDEHPNRWNGISSFSFDSMCFSLGAGQWVVLALAVGAYTVVARRGLAVGDARLSVLAKGLAVLWAGCLLFMVAPLPFVSVLPTAFSAIQFPWRLLGVTAFLSLAAAGLFLARAPISPRLGAVITGATVVLALSIPPFQRTNSLVADWDDAAINPWTLRRNGFSGYTANGEYLPRLHPMEQWVERVSSSPVLGGGIQVLGAERDGSRWSVRVDAPQGGPLVLPVVAYDFYRATGDGERTLETFSEQGLLGVRLLPGQYTFTVEPGTTPAGWVGAGLGVAALGGVLLFASRRRSPRLLAFTGRRAPPA</sequence>
<keyword evidence="1" id="KW-0472">Membrane</keyword>
<organism evidence="2 3">
    <name type="scientific">Archangium violaceum Cb vi76</name>
    <dbReference type="NCBI Taxonomy" id="1406225"/>
    <lineage>
        <taxon>Bacteria</taxon>
        <taxon>Pseudomonadati</taxon>
        <taxon>Myxococcota</taxon>
        <taxon>Myxococcia</taxon>
        <taxon>Myxococcales</taxon>
        <taxon>Cystobacterineae</taxon>
        <taxon>Archangiaceae</taxon>
        <taxon>Archangium</taxon>
    </lineage>
</organism>
<feature type="transmembrane region" description="Helical" evidence="1">
    <location>
        <begin position="96"/>
        <end position="129"/>
    </location>
</feature>
<feature type="transmembrane region" description="Helical" evidence="1">
    <location>
        <begin position="233"/>
        <end position="252"/>
    </location>
</feature>
<feature type="transmembrane region" description="Helical" evidence="1">
    <location>
        <begin position="376"/>
        <end position="397"/>
    </location>
</feature>
<proteinExistence type="predicted"/>
<evidence type="ECO:0000256" key="1">
    <source>
        <dbReference type="SAM" id="Phobius"/>
    </source>
</evidence>
<feature type="transmembrane region" description="Helical" evidence="1">
    <location>
        <begin position="404"/>
        <end position="423"/>
    </location>
</feature>
<accession>A0A084SFS5</accession>
<feature type="transmembrane region" description="Helical" evidence="1">
    <location>
        <begin position="554"/>
        <end position="573"/>
    </location>
</feature>
<feature type="transmembrane region" description="Helical" evidence="1">
    <location>
        <begin position="307"/>
        <end position="327"/>
    </location>
</feature>
<dbReference type="AlphaFoldDB" id="A0A084SFS5"/>
<dbReference type="RefSeq" id="WP_043412763.1">
    <property type="nucleotide sequence ID" value="NZ_JPMI01000388.1"/>
</dbReference>
<dbReference type="Proteomes" id="UP000028547">
    <property type="component" value="Unassembled WGS sequence"/>
</dbReference>
<comment type="caution">
    <text evidence="2">The sequence shown here is derived from an EMBL/GenBank/DDBJ whole genome shotgun (WGS) entry which is preliminary data.</text>
</comment>
<name>A0A084SFS5_9BACT</name>
<feature type="transmembrane region" description="Helical" evidence="1">
    <location>
        <begin position="21"/>
        <end position="40"/>
    </location>
</feature>
<keyword evidence="1" id="KW-0812">Transmembrane</keyword>
<evidence type="ECO:0000313" key="3">
    <source>
        <dbReference type="Proteomes" id="UP000028547"/>
    </source>
</evidence>
<feature type="transmembrane region" description="Helical" evidence="1">
    <location>
        <begin position="193"/>
        <end position="221"/>
    </location>
</feature>
<feature type="transmembrane region" description="Helical" evidence="1">
    <location>
        <begin position="339"/>
        <end position="364"/>
    </location>
</feature>
<protein>
    <recommendedName>
        <fullName evidence="4">Membrane protein 6-pyruvoyl-tetrahydropterin synthase-related domain-containing protein</fullName>
    </recommendedName>
</protein>
<evidence type="ECO:0000313" key="2">
    <source>
        <dbReference type="EMBL" id="KFA87310.1"/>
    </source>
</evidence>
<feature type="transmembrane region" description="Helical" evidence="1">
    <location>
        <begin position="141"/>
        <end position="166"/>
    </location>
</feature>
<keyword evidence="1" id="KW-1133">Transmembrane helix</keyword>
<gene>
    <name evidence="2" type="ORF">Q664_48595</name>
</gene>
<reference evidence="2 3" key="1">
    <citation type="submission" date="2014-07" db="EMBL/GenBank/DDBJ databases">
        <title>Draft Genome Sequence of Gephyronic Acid Producer, Cystobacter violaceus Strain Cb vi76.</title>
        <authorList>
            <person name="Stevens D.C."/>
            <person name="Young J."/>
            <person name="Carmichael R."/>
            <person name="Tan J."/>
            <person name="Taylor R.E."/>
        </authorList>
    </citation>
    <scope>NUCLEOTIDE SEQUENCE [LARGE SCALE GENOMIC DNA]</scope>
    <source>
        <strain evidence="2 3">Cb vi76</strain>
    </source>
</reference>
<dbReference type="EMBL" id="JPMI01000388">
    <property type="protein sequence ID" value="KFA87310.1"/>
    <property type="molecule type" value="Genomic_DNA"/>
</dbReference>
<evidence type="ECO:0008006" key="4">
    <source>
        <dbReference type="Google" id="ProtNLM"/>
    </source>
</evidence>